<dbReference type="InterPro" id="IPR050206">
    <property type="entry name" value="FtsK/SpoIIIE/SftA"/>
</dbReference>
<evidence type="ECO:0000256" key="4">
    <source>
        <dbReference type="PROSITE-ProRule" id="PRU00289"/>
    </source>
</evidence>
<dbReference type="EMBL" id="CP030926">
    <property type="protein sequence ID" value="AXN39876.1"/>
    <property type="molecule type" value="Genomic_DNA"/>
</dbReference>
<proteinExistence type="predicted"/>
<dbReference type="PANTHER" id="PTHR22683">
    <property type="entry name" value="SPORULATION PROTEIN RELATED"/>
    <property type="match status" value="1"/>
</dbReference>
<gene>
    <name evidence="6" type="ORF">DTO10_16910</name>
</gene>
<protein>
    <submittedName>
        <fullName evidence="6">DNA translocase FtsK</fullName>
    </submittedName>
</protein>
<dbReference type="InterPro" id="IPR027417">
    <property type="entry name" value="P-loop_NTPase"/>
</dbReference>
<evidence type="ECO:0000256" key="2">
    <source>
        <dbReference type="ARBA" id="ARBA00022741"/>
    </source>
</evidence>
<feature type="domain" description="FtsK" evidence="5">
    <location>
        <begin position="141"/>
        <end position="322"/>
    </location>
</feature>
<dbReference type="PROSITE" id="PS50901">
    <property type="entry name" value="FTSK"/>
    <property type="match status" value="1"/>
</dbReference>
<accession>A0ABN5N6G9</accession>
<reference evidence="6 7" key="1">
    <citation type="submission" date="2018-07" db="EMBL/GenBank/DDBJ databases">
        <title>The molecular basis for the intramolecular migration of carboxyl group in the catabolism of para-hydroxybenzoate via gentisate.</title>
        <authorList>
            <person name="Zhao H."/>
            <person name="Xu Y."/>
            <person name="Lin S."/>
            <person name="Spain J.C."/>
            <person name="Zhou N.-Y."/>
        </authorList>
    </citation>
    <scope>NUCLEOTIDE SEQUENCE [LARGE SCALE GENOMIC DNA]</scope>
    <source>
        <strain evidence="6 7">PHB-7a</strain>
    </source>
</reference>
<comment type="subcellular location">
    <subcellularLocation>
        <location evidence="1">Membrane</location>
        <topology evidence="1">Multi-pass membrane protein</topology>
    </subcellularLocation>
</comment>
<sequence length="398" mass="45276">MVFILAISEGGVSMIRKLLYKAKARRALIQAFRSAGLFFKNAKDRPVYPIIHDVHINEDDESLRYVFTLLNGMDPKEVAKKKYVFRQHFGRHLELKGDLKRYVLTIYSEAMTEELAYVAQEIAEAVQKHGLGIICGKDRLGRYVSFDMRKQPHILIAGETGSGKSTQLRSILTTLIRTKKPSELQLYLGDCKKSEFHIFRNVEHVQCVLSSAKDIAKMLRHIKKELDERSNLTEVFEVSHVDDLPAAQRRPYLVVCIDEFVMLRKNEEIMEILTEVVAIGRTLGVFAVLSMQRPNAQVLDTTIRANLTVSMGFKLRDKMEARIVNTPGAEALEVSGRFIMNSNKIYEIQAPYLTIDKAKALLDPYIVSKGPVKEVTPEPAATKLTEEDVFFDVIDEKR</sequence>
<evidence type="ECO:0000313" key="7">
    <source>
        <dbReference type="Proteomes" id="UP000260457"/>
    </source>
</evidence>
<dbReference type="InterPro" id="IPR002543">
    <property type="entry name" value="FtsK_dom"/>
</dbReference>
<feature type="binding site" evidence="4">
    <location>
        <begin position="158"/>
        <end position="165"/>
    </location>
    <ligand>
        <name>ATP</name>
        <dbReference type="ChEBI" id="CHEBI:30616"/>
    </ligand>
</feature>
<evidence type="ECO:0000256" key="1">
    <source>
        <dbReference type="ARBA" id="ARBA00004141"/>
    </source>
</evidence>
<evidence type="ECO:0000313" key="6">
    <source>
        <dbReference type="EMBL" id="AXN39876.1"/>
    </source>
</evidence>
<keyword evidence="2 4" id="KW-0547">Nucleotide-binding</keyword>
<dbReference type="Gene3D" id="3.40.50.300">
    <property type="entry name" value="P-loop containing nucleotide triphosphate hydrolases"/>
    <property type="match status" value="1"/>
</dbReference>
<keyword evidence="7" id="KW-1185">Reference proteome</keyword>
<name>A0ABN5N6G9_9BACI</name>
<dbReference type="Proteomes" id="UP000260457">
    <property type="component" value="Chromosome"/>
</dbReference>
<dbReference type="PANTHER" id="PTHR22683:SF41">
    <property type="entry name" value="DNA TRANSLOCASE FTSK"/>
    <property type="match status" value="1"/>
</dbReference>
<organism evidence="6 7">
    <name type="scientific">Peribacillus butanolivorans</name>
    <dbReference type="NCBI Taxonomy" id="421767"/>
    <lineage>
        <taxon>Bacteria</taxon>
        <taxon>Bacillati</taxon>
        <taxon>Bacillota</taxon>
        <taxon>Bacilli</taxon>
        <taxon>Bacillales</taxon>
        <taxon>Bacillaceae</taxon>
        <taxon>Peribacillus</taxon>
    </lineage>
</organism>
<dbReference type="SUPFAM" id="SSF52540">
    <property type="entry name" value="P-loop containing nucleoside triphosphate hydrolases"/>
    <property type="match status" value="1"/>
</dbReference>
<dbReference type="Pfam" id="PF01580">
    <property type="entry name" value="FtsK_SpoIIIE"/>
    <property type="match status" value="1"/>
</dbReference>
<keyword evidence="3 4" id="KW-0067">ATP-binding</keyword>
<evidence type="ECO:0000259" key="5">
    <source>
        <dbReference type="PROSITE" id="PS50901"/>
    </source>
</evidence>
<evidence type="ECO:0000256" key="3">
    <source>
        <dbReference type="ARBA" id="ARBA00022840"/>
    </source>
</evidence>